<evidence type="ECO:0000256" key="1">
    <source>
        <dbReference type="ARBA" id="ARBA00004561"/>
    </source>
</evidence>
<dbReference type="SUPFAM" id="SSF49401">
    <property type="entry name" value="Bacterial adhesins"/>
    <property type="match status" value="1"/>
</dbReference>
<evidence type="ECO:0000256" key="4">
    <source>
        <dbReference type="ARBA" id="ARBA00023263"/>
    </source>
</evidence>
<dbReference type="GO" id="GO:0043709">
    <property type="term" value="P:cell adhesion involved in single-species biofilm formation"/>
    <property type="evidence" value="ECO:0007669"/>
    <property type="project" value="TreeGrafter"/>
</dbReference>
<proteinExistence type="inferred from homology"/>
<reference evidence="7 8" key="1">
    <citation type="submission" date="2016-10" db="EMBL/GenBank/DDBJ databases">
        <authorList>
            <person name="Varghese N."/>
            <person name="Submissions S."/>
        </authorList>
    </citation>
    <scope>NUCLEOTIDE SEQUENCE [LARGE SCALE GENOMIC DNA]</scope>
    <source>
        <strain evidence="7 8">CGMCC 1.12102</strain>
    </source>
</reference>
<keyword evidence="4" id="KW-0281">Fimbrium</keyword>
<dbReference type="GeneID" id="23845579"/>
<gene>
    <name evidence="7" type="ORF">SAMN02927897_01138</name>
</gene>
<accession>A0A1G4XL47</accession>
<sequence>MMRTGLTQAFMLCMMPLLAKAAVVDGGRVHLRGSLVNGACAVAPDSEDLHVQMGQHRTDAFSGIGSFSPISTGFALRLTACDADVSRYVGVVFSGQTPPEDPQVFVAHSTGGEGAEGIGLALFDQQQRQIIPNSMPHAYSPLVADEITLHFSARYRAITERITPGHLRSDVWFTLVYP</sequence>
<feature type="chain" id="PRO_5032363220" evidence="5">
    <location>
        <begin position="22"/>
        <end position="178"/>
    </location>
</feature>
<dbReference type="Proteomes" id="UP000183569">
    <property type="component" value="Unassembled WGS sequence"/>
</dbReference>
<dbReference type="RefSeq" id="WP_025263705.1">
    <property type="nucleotide sequence ID" value="NZ_FMUI01000002.1"/>
</dbReference>
<comment type="subcellular location">
    <subcellularLocation>
        <location evidence="1">Fimbrium</location>
    </subcellularLocation>
</comment>
<organism evidence="7 8">
    <name type="scientific">Kosakonia sacchari</name>
    <dbReference type="NCBI Taxonomy" id="1158459"/>
    <lineage>
        <taxon>Bacteria</taxon>
        <taxon>Pseudomonadati</taxon>
        <taxon>Pseudomonadota</taxon>
        <taxon>Gammaproteobacteria</taxon>
        <taxon>Enterobacterales</taxon>
        <taxon>Enterobacteriaceae</taxon>
        <taxon>Kosakonia</taxon>
    </lineage>
</organism>
<dbReference type="NCBIfam" id="NF011747">
    <property type="entry name" value="PRK15200.1"/>
    <property type="match status" value="1"/>
</dbReference>
<evidence type="ECO:0000256" key="3">
    <source>
        <dbReference type="ARBA" id="ARBA00022729"/>
    </source>
</evidence>
<evidence type="ECO:0000256" key="2">
    <source>
        <dbReference type="ARBA" id="ARBA00006671"/>
    </source>
</evidence>
<protein>
    <submittedName>
        <fullName evidence="7">Fimbrial protein</fullName>
    </submittedName>
</protein>
<dbReference type="InterPro" id="IPR036937">
    <property type="entry name" value="Adhesion_dom_fimbrial_sf"/>
</dbReference>
<feature type="domain" description="Fimbrial-type adhesion" evidence="6">
    <location>
        <begin position="30"/>
        <end position="177"/>
    </location>
</feature>
<dbReference type="GO" id="GO:0009289">
    <property type="term" value="C:pilus"/>
    <property type="evidence" value="ECO:0007669"/>
    <property type="project" value="UniProtKB-SubCell"/>
</dbReference>
<evidence type="ECO:0000256" key="5">
    <source>
        <dbReference type="SAM" id="SignalP"/>
    </source>
</evidence>
<feature type="signal peptide" evidence="5">
    <location>
        <begin position="1"/>
        <end position="21"/>
    </location>
</feature>
<evidence type="ECO:0000259" key="6">
    <source>
        <dbReference type="Pfam" id="PF00419"/>
    </source>
</evidence>
<comment type="caution">
    <text evidence="7">The sequence shown here is derived from an EMBL/GenBank/DDBJ whole genome shotgun (WGS) entry which is preliminary data.</text>
</comment>
<dbReference type="Pfam" id="PF00419">
    <property type="entry name" value="Fimbrial"/>
    <property type="match status" value="1"/>
</dbReference>
<comment type="similarity">
    <text evidence="2">Belongs to the fimbrial protein family.</text>
</comment>
<dbReference type="PANTHER" id="PTHR33420:SF12">
    <property type="entry name" value="FIMBRIN-LIKE PROTEIN FIMI-RELATED"/>
    <property type="match status" value="1"/>
</dbReference>
<dbReference type="InterPro" id="IPR008966">
    <property type="entry name" value="Adhesion_dom_sf"/>
</dbReference>
<dbReference type="AlphaFoldDB" id="A0A1G4XL47"/>
<name>A0A1G4XL47_9ENTR</name>
<keyword evidence="3 5" id="KW-0732">Signal</keyword>
<dbReference type="InterPro" id="IPR050263">
    <property type="entry name" value="Bact_Fimbrial_Adh_Pro"/>
</dbReference>
<dbReference type="InterPro" id="IPR000259">
    <property type="entry name" value="Adhesion_dom_fimbrial"/>
</dbReference>
<evidence type="ECO:0000313" key="8">
    <source>
        <dbReference type="Proteomes" id="UP000183569"/>
    </source>
</evidence>
<dbReference type="PANTHER" id="PTHR33420">
    <property type="entry name" value="FIMBRIAL SUBUNIT ELFA-RELATED"/>
    <property type="match status" value="1"/>
</dbReference>
<dbReference type="EMBL" id="FMUI01000002">
    <property type="protein sequence ID" value="SCX41857.1"/>
    <property type="molecule type" value="Genomic_DNA"/>
</dbReference>
<dbReference type="Gene3D" id="2.60.40.1090">
    <property type="entry name" value="Fimbrial-type adhesion domain"/>
    <property type="match status" value="1"/>
</dbReference>
<evidence type="ECO:0000313" key="7">
    <source>
        <dbReference type="EMBL" id="SCX41857.1"/>
    </source>
</evidence>